<dbReference type="SMART" id="SM01381">
    <property type="entry name" value="7TM_GPCR_Srsx"/>
    <property type="match status" value="1"/>
</dbReference>
<keyword evidence="4 12" id="KW-0812">Transmembrane</keyword>
<evidence type="ECO:0000256" key="5">
    <source>
        <dbReference type="ARBA" id="ARBA00022989"/>
    </source>
</evidence>
<evidence type="ECO:0000259" key="15">
    <source>
        <dbReference type="PROSITE" id="PS50262"/>
    </source>
</evidence>
<feature type="transmembrane region" description="Helical" evidence="14">
    <location>
        <begin position="317"/>
        <end position="339"/>
    </location>
</feature>
<evidence type="ECO:0000256" key="11">
    <source>
        <dbReference type="ARBA" id="ARBA00023224"/>
    </source>
</evidence>
<evidence type="ECO:0000256" key="12">
    <source>
        <dbReference type="RuleBase" id="RU000688"/>
    </source>
</evidence>
<sequence>MAYQIYAFPQTNSNYSVAHYPIDLLALYDQEDGYYYNETSEPGDRRVTPQVHISAKILVGITYCLMMTVCGIGNLLLCYVIYRFRRMRTTTNLLIGNLALSDFLVAVICAPFNFYFYMFENWPFGGALCVAVGYLKITSLYVSTNSLLAIAIDRYIVITYPLKPRMTRGTTGILLAIIWLVSTTVTIPVAIHNEVYTVQVADGTVVEQCSENWKNGYAIKAYTLLMVIAEFLVPLVAMCVAYYLIAKTLWFREIPGGHHTEEQEQAAESSKRRTIRMLIVVVALFALCWAPYHGFAITRDVIIPLSLLENFALYHTLFYVVEALAMSNSIFNTLVYIVFNNNFRKCVMQMKFPRAFHHVVRHSSMKTRSSRPTSNFRMGTYQRSTGPENKSCGLSSPCRSPEARRLPLCSQSKQSSNCLVPPQSQHCLVQSPQASLRPDVPQNSRPNVFISDACTGNSQPAITPEEERRSFQVPHIQTHLVVVEGNGTVVSVLTSDNSAGSRV</sequence>
<evidence type="ECO:0000256" key="8">
    <source>
        <dbReference type="ARBA" id="ARBA00023157"/>
    </source>
</evidence>
<dbReference type="PANTHER" id="PTHR24238:SF74">
    <property type="entry name" value="PROKINETICIN RECEPTOR 2"/>
    <property type="match status" value="1"/>
</dbReference>
<dbReference type="OMA" id="IINERAW"/>
<evidence type="ECO:0000313" key="16">
    <source>
        <dbReference type="Proteomes" id="UP000694845"/>
    </source>
</evidence>
<keyword evidence="3" id="KW-1003">Cell membrane</keyword>
<keyword evidence="9 12" id="KW-0675">Receptor</keyword>
<feature type="transmembrane region" description="Helical" evidence="14">
    <location>
        <begin position="124"/>
        <end position="152"/>
    </location>
</feature>
<feature type="transmembrane region" description="Helical" evidence="14">
    <location>
        <begin position="277"/>
        <end position="297"/>
    </location>
</feature>
<gene>
    <name evidence="17" type="primary">LOC110986894</name>
</gene>
<dbReference type="RefSeq" id="XP_022104872.1">
    <property type="nucleotide sequence ID" value="XM_022249180.1"/>
</dbReference>
<dbReference type="PRINTS" id="PR00237">
    <property type="entry name" value="GPCRRHODOPSN"/>
</dbReference>
<dbReference type="PROSITE" id="PS50262">
    <property type="entry name" value="G_PROTEIN_RECEP_F1_2"/>
    <property type="match status" value="1"/>
</dbReference>
<organism evidence="16 17">
    <name type="scientific">Acanthaster planci</name>
    <name type="common">Crown-of-thorns starfish</name>
    <dbReference type="NCBI Taxonomy" id="133434"/>
    <lineage>
        <taxon>Eukaryota</taxon>
        <taxon>Metazoa</taxon>
        <taxon>Echinodermata</taxon>
        <taxon>Eleutherozoa</taxon>
        <taxon>Asterozoa</taxon>
        <taxon>Asteroidea</taxon>
        <taxon>Valvatacea</taxon>
        <taxon>Valvatida</taxon>
        <taxon>Acanthasteridae</taxon>
        <taxon>Acanthaster</taxon>
    </lineage>
</organism>
<feature type="transmembrane region" description="Helical" evidence="14">
    <location>
        <begin position="221"/>
        <end position="245"/>
    </location>
</feature>
<keyword evidence="5 14" id="KW-1133">Transmembrane helix</keyword>
<feature type="transmembrane region" description="Helical" evidence="14">
    <location>
        <begin position="94"/>
        <end position="118"/>
    </location>
</feature>
<evidence type="ECO:0000256" key="7">
    <source>
        <dbReference type="ARBA" id="ARBA00023136"/>
    </source>
</evidence>
<reference evidence="17" key="1">
    <citation type="submission" date="2025-08" db="UniProtKB">
        <authorList>
            <consortium name="RefSeq"/>
        </authorList>
    </citation>
    <scope>IDENTIFICATION</scope>
</reference>
<dbReference type="KEGG" id="aplc:110986894"/>
<dbReference type="PROSITE" id="PS00237">
    <property type="entry name" value="G_PROTEIN_RECEP_F1_1"/>
    <property type="match status" value="1"/>
</dbReference>
<feature type="compositionally biased region" description="Polar residues" evidence="13">
    <location>
        <begin position="370"/>
        <end position="398"/>
    </location>
</feature>
<evidence type="ECO:0000256" key="13">
    <source>
        <dbReference type="SAM" id="MobiDB-lite"/>
    </source>
</evidence>
<dbReference type="FunFam" id="1.20.1070.10:FF:000069">
    <property type="entry name" value="Prokineticin receptor 2"/>
    <property type="match status" value="1"/>
</dbReference>
<comment type="similarity">
    <text evidence="2 12">Belongs to the G-protein coupled receptor 1 family.</text>
</comment>
<evidence type="ECO:0000313" key="17">
    <source>
        <dbReference type="RefSeq" id="XP_022104872.1"/>
    </source>
</evidence>
<feature type="transmembrane region" description="Helical" evidence="14">
    <location>
        <begin position="57"/>
        <end position="82"/>
    </location>
</feature>
<name>A0A8B7ZIM9_ACAPL</name>
<dbReference type="InterPro" id="IPR017452">
    <property type="entry name" value="GPCR_Rhodpsn_7TM"/>
</dbReference>
<evidence type="ECO:0000256" key="10">
    <source>
        <dbReference type="ARBA" id="ARBA00023180"/>
    </source>
</evidence>
<keyword evidence="8" id="KW-1015">Disulfide bond</keyword>
<evidence type="ECO:0000256" key="14">
    <source>
        <dbReference type="SAM" id="Phobius"/>
    </source>
</evidence>
<proteinExistence type="inferred from homology"/>
<dbReference type="Pfam" id="PF00001">
    <property type="entry name" value="7tm_1"/>
    <property type="match status" value="1"/>
</dbReference>
<keyword evidence="10" id="KW-0325">Glycoprotein</keyword>
<comment type="subcellular location">
    <subcellularLocation>
        <location evidence="1">Cell membrane</location>
        <topology evidence="1">Multi-pass membrane protein</topology>
    </subcellularLocation>
</comment>
<dbReference type="Proteomes" id="UP000694845">
    <property type="component" value="Unplaced"/>
</dbReference>
<keyword evidence="16" id="KW-1185">Reference proteome</keyword>
<evidence type="ECO:0000256" key="3">
    <source>
        <dbReference type="ARBA" id="ARBA00022475"/>
    </source>
</evidence>
<dbReference type="GeneID" id="110986894"/>
<dbReference type="OrthoDB" id="10053194at2759"/>
<dbReference type="InterPro" id="IPR000611">
    <property type="entry name" value="NPY_rcpt"/>
</dbReference>
<feature type="region of interest" description="Disordered" evidence="13">
    <location>
        <begin position="363"/>
        <end position="398"/>
    </location>
</feature>
<dbReference type="SUPFAM" id="SSF81321">
    <property type="entry name" value="Family A G protein-coupled receptor-like"/>
    <property type="match status" value="1"/>
</dbReference>
<dbReference type="GO" id="GO:0005886">
    <property type="term" value="C:plasma membrane"/>
    <property type="evidence" value="ECO:0007669"/>
    <property type="project" value="UniProtKB-SubCell"/>
</dbReference>
<dbReference type="Gene3D" id="1.20.1070.10">
    <property type="entry name" value="Rhodopsin 7-helix transmembrane proteins"/>
    <property type="match status" value="1"/>
</dbReference>
<keyword evidence="6 12" id="KW-0297">G-protein coupled receptor</keyword>
<keyword evidence="11 12" id="KW-0807">Transducer</keyword>
<dbReference type="InterPro" id="IPR000276">
    <property type="entry name" value="GPCR_Rhodpsn"/>
</dbReference>
<accession>A0A8B7ZIM9</accession>
<feature type="transmembrane region" description="Helical" evidence="14">
    <location>
        <begin position="173"/>
        <end position="191"/>
    </location>
</feature>
<feature type="domain" description="G-protein coupled receptors family 1 profile" evidence="15">
    <location>
        <begin position="73"/>
        <end position="336"/>
    </location>
</feature>
<evidence type="ECO:0000256" key="6">
    <source>
        <dbReference type="ARBA" id="ARBA00023040"/>
    </source>
</evidence>
<evidence type="ECO:0000256" key="9">
    <source>
        <dbReference type="ARBA" id="ARBA00023170"/>
    </source>
</evidence>
<keyword evidence="7 14" id="KW-0472">Membrane</keyword>
<dbReference type="GO" id="GO:0004983">
    <property type="term" value="F:neuropeptide Y receptor activity"/>
    <property type="evidence" value="ECO:0007669"/>
    <property type="project" value="InterPro"/>
</dbReference>
<evidence type="ECO:0000256" key="2">
    <source>
        <dbReference type="ARBA" id="ARBA00010663"/>
    </source>
</evidence>
<dbReference type="PANTHER" id="PTHR24238">
    <property type="entry name" value="G-PROTEIN COUPLED RECEPTOR"/>
    <property type="match status" value="1"/>
</dbReference>
<evidence type="ECO:0000256" key="1">
    <source>
        <dbReference type="ARBA" id="ARBA00004651"/>
    </source>
</evidence>
<evidence type="ECO:0000256" key="4">
    <source>
        <dbReference type="ARBA" id="ARBA00022692"/>
    </source>
</evidence>
<dbReference type="AlphaFoldDB" id="A0A8B7ZIM9"/>
<protein>
    <submittedName>
        <fullName evidence="17">Prokineticin receptor 2-like</fullName>
    </submittedName>
</protein>
<dbReference type="PRINTS" id="PR01012">
    <property type="entry name" value="NRPEPTIDEYR"/>
</dbReference>